<keyword evidence="2" id="KW-0548">Nucleotidyltransferase</keyword>
<reference evidence="2" key="1">
    <citation type="submission" date="2020-08" db="EMBL/GenBank/DDBJ databases">
        <title>Multicomponent nature underlies the extraordinary mechanical properties of spider dragline silk.</title>
        <authorList>
            <person name="Kono N."/>
            <person name="Nakamura H."/>
            <person name="Mori M."/>
            <person name="Yoshida Y."/>
            <person name="Ohtoshi R."/>
            <person name="Malay A.D."/>
            <person name="Moran D.A.P."/>
            <person name="Tomita M."/>
            <person name="Numata K."/>
            <person name="Arakawa K."/>
        </authorList>
    </citation>
    <scope>NUCLEOTIDE SEQUENCE</scope>
</reference>
<sequence>MDSGTYAGGGTALLVRSSLPHHVTPLQTTAIEGTSITVERRNKASITIASVYKSPSKPLEKSDLQNLFANRRDVLVIGDLNAKHHTWNPNGGNRQVTIAYEYSKNNNLKICAPNQPTRVTHRTKNAIIDICISKGIDRITSESIPALSSDHNPVLFTIDIDDIQKRNIDALQFTNWDKFQSQLKHLLPGNPKIFTTQLKISTINTIQQSRLQVEQK</sequence>
<dbReference type="EMBL" id="BMAW01090319">
    <property type="protein sequence ID" value="GFS44228.1"/>
    <property type="molecule type" value="Genomic_DNA"/>
</dbReference>
<gene>
    <name evidence="2" type="primary">X-elementORF2_130</name>
    <name evidence="2" type="ORF">NPIL_377181</name>
</gene>
<organism evidence="2 3">
    <name type="scientific">Nephila pilipes</name>
    <name type="common">Giant wood spider</name>
    <name type="synonym">Nephila maculata</name>
    <dbReference type="NCBI Taxonomy" id="299642"/>
    <lineage>
        <taxon>Eukaryota</taxon>
        <taxon>Metazoa</taxon>
        <taxon>Ecdysozoa</taxon>
        <taxon>Arthropoda</taxon>
        <taxon>Chelicerata</taxon>
        <taxon>Arachnida</taxon>
        <taxon>Araneae</taxon>
        <taxon>Araneomorphae</taxon>
        <taxon>Entelegynae</taxon>
        <taxon>Araneoidea</taxon>
        <taxon>Nephilidae</taxon>
        <taxon>Nephila</taxon>
    </lineage>
</organism>
<evidence type="ECO:0000259" key="1">
    <source>
        <dbReference type="Pfam" id="PF14529"/>
    </source>
</evidence>
<comment type="caution">
    <text evidence="2">The sequence shown here is derived from an EMBL/GenBank/DDBJ whole genome shotgun (WGS) entry which is preliminary data.</text>
</comment>
<keyword evidence="3" id="KW-1185">Reference proteome</keyword>
<dbReference type="OrthoDB" id="410155at2759"/>
<dbReference type="GO" id="GO:0003964">
    <property type="term" value="F:RNA-directed DNA polymerase activity"/>
    <property type="evidence" value="ECO:0007669"/>
    <property type="project" value="UniProtKB-KW"/>
</dbReference>
<evidence type="ECO:0000313" key="2">
    <source>
        <dbReference type="EMBL" id="GFS44228.1"/>
    </source>
</evidence>
<dbReference type="InterPro" id="IPR036691">
    <property type="entry name" value="Endo/exonu/phosph_ase_sf"/>
</dbReference>
<dbReference type="PANTHER" id="PTHR33273:SF2">
    <property type="entry name" value="ENDONUCLEASE_EXONUCLEASE_PHOSPHATASE DOMAIN-CONTAINING PROTEIN"/>
    <property type="match status" value="1"/>
</dbReference>
<protein>
    <submittedName>
        <fullName evidence="2">Putative RNA-directed DNA polymerase from transposon X-element</fullName>
    </submittedName>
</protein>
<name>A0A8X6MBP2_NEPPI</name>
<dbReference type="PANTHER" id="PTHR33273">
    <property type="entry name" value="DOMAIN-CONTAINING PROTEIN, PUTATIVE-RELATED"/>
    <property type="match status" value="1"/>
</dbReference>
<proteinExistence type="predicted"/>
<evidence type="ECO:0000313" key="3">
    <source>
        <dbReference type="Proteomes" id="UP000887013"/>
    </source>
</evidence>
<dbReference type="AlphaFoldDB" id="A0A8X6MBP2"/>
<keyword evidence="2" id="KW-0808">Transferase</keyword>
<dbReference type="SUPFAM" id="SSF56219">
    <property type="entry name" value="DNase I-like"/>
    <property type="match status" value="1"/>
</dbReference>
<accession>A0A8X6MBP2</accession>
<keyword evidence="2" id="KW-0695">RNA-directed DNA polymerase</keyword>
<dbReference type="Pfam" id="PF14529">
    <property type="entry name" value="Exo_endo_phos_2"/>
    <property type="match status" value="1"/>
</dbReference>
<feature type="domain" description="Endonuclease/exonuclease/phosphatase" evidence="1">
    <location>
        <begin position="46"/>
        <end position="154"/>
    </location>
</feature>
<dbReference type="Proteomes" id="UP000887013">
    <property type="component" value="Unassembled WGS sequence"/>
</dbReference>
<dbReference type="InterPro" id="IPR005135">
    <property type="entry name" value="Endo/exonuclease/phosphatase"/>
</dbReference>
<dbReference type="Gene3D" id="3.60.10.10">
    <property type="entry name" value="Endonuclease/exonuclease/phosphatase"/>
    <property type="match status" value="1"/>
</dbReference>